<evidence type="ECO:0000256" key="31">
    <source>
        <dbReference type="SAM" id="SignalP"/>
    </source>
</evidence>
<feature type="compositionally biased region" description="Polar residues" evidence="30">
    <location>
        <begin position="512"/>
        <end position="527"/>
    </location>
</feature>
<comment type="subcellular location">
    <subcellularLocation>
        <location evidence="3">Secreted</location>
    </subcellularLocation>
</comment>
<evidence type="ECO:0000313" key="37">
    <source>
        <dbReference type="RefSeq" id="XP_023392773.1"/>
    </source>
</evidence>
<dbReference type="GO" id="GO:0044782">
    <property type="term" value="P:cilium organization"/>
    <property type="evidence" value="ECO:0007669"/>
    <property type="project" value="TreeGrafter"/>
</dbReference>
<evidence type="ECO:0000313" key="43">
    <source>
        <dbReference type="RefSeq" id="XP_023392779.1"/>
    </source>
</evidence>
<evidence type="ECO:0000256" key="24">
    <source>
        <dbReference type="ARBA" id="ARBA00049328"/>
    </source>
</evidence>
<keyword evidence="7" id="KW-0964">Secreted</keyword>
<comment type="catalytic activity">
    <reaction evidence="19">
        <text>CDP + H2O = CMP + phosphate + H(+)</text>
        <dbReference type="Rhea" id="RHEA:64880"/>
        <dbReference type="ChEBI" id="CHEBI:15377"/>
        <dbReference type="ChEBI" id="CHEBI:15378"/>
        <dbReference type="ChEBI" id="CHEBI:43474"/>
        <dbReference type="ChEBI" id="CHEBI:58069"/>
        <dbReference type="ChEBI" id="CHEBI:60377"/>
        <dbReference type="EC" id="3.6.1.6"/>
    </reaction>
    <physiologicalReaction direction="left-to-right" evidence="19">
        <dbReference type="Rhea" id="RHEA:64881"/>
    </physiologicalReaction>
</comment>
<dbReference type="GeneID" id="105299241"/>
<dbReference type="FunFam" id="3.30.420.150:FF:000004">
    <property type="entry name" value="Ectonucleoside triphosphate diphosphohydrolase 5"/>
    <property type="match status" value="1"/>
</dbReference>
<evidence type="ECO:0000256" key="4">
    <source>
        <dbReference type="ARBA" id="ARBA00004922"/>
    </source>
</evidence>
<evidence type="ECO:0000313" key="35">
    <source>
        <dbReference type="RefSeq" id="XP_023392771.1"/>
    </source>
</evidence>
<evidence type="ECO:0000313" key="34">
    <source>
        <dbReference type="RefSeq" id="XP_023392770.1"/>
    </source>
</evidence>
<gene>
    <name evidence="33 34 35 36 37 38 39 40 41 42 43" type="primary">LOC105299241</name>
</gene>
<keyword evidence="10" id="KW-0460">Magnesium</keyword>
<evidence type="ECO:0000256" key="11">
    <source>
        <dbReference type="ARBA" id="ARBA00023054"/>
    </source>
</evidence>
<evidence type="ECO:0000256" key="26">
    <source>
        <dbReference type="PIRSR" id="PIRSR600407-1"/>
    </source>
</evidence>
<dbReference type="InterPro" id="IPR000407">
    <property type="entry name" value="GDA1_CD39_NTPase"/>
</dbReference>
<organism evidence="32 38">
    <name type="scientific">Pteropus vampyrus</name>
    <name type="common">Large flying fox</name>
    <dbReference type="NCBI Taxonomy" id="132908"/>
    <lineage>
        <taxon>Eukaryota</taxon>
        <taxon>Metazoa</taxon>
        <taxon>Chordata</taxon>
        <taxon>Craniata</taxon>
        <taxon>Vertebrata</taxon>
        <taxon>Euteleostomi</taxon>
        <taxon>Mammalia</taxon>
        <taxon>Eutheria</taxon>
        <taxon>Laurasiatheria</taxon>
        <taxon>Chiroptera</taxon>
        <taxon>Yinpterochiroptera</taxon>
        <taxon>Pteropodoidea</taxon>
        <taxon>Pteropodidae</taxon>
        <taxon>Pteropodinae</taxon>
        <taxon>Pteropus</taxon>
    </lineage>
</organism>
<evidence type="ECO:0000313" key="41">
    <source>
        <dbReference type="RefSeq" id="XP_023392777.1"/>
    </source>
</evidence>
<evidence type="ECO:0000256" key="19">
    <source>
        <dbReference type="ARBA" id="ARBA00047813"/>
    </source>
</evidence>
<evidence type="ECO:0000256" key="2">
    <source>
        <dbReference type="ARBA" id="ARBA00001946"/>
    </source>
</evidence>
<keyword evidence="31" id="KW-0732">Signal</keyword>
<keyword evidence="11 29" id="KW-0175">Coiled coil</keyword>
<evidence type="ECO:0000256" key="3">
    <source>
        <dbReference type="ARBA" id="ARBA00004613"/>
    </source>
</evidence>
<dbReference type="EC" id="3.6.1.6" evidence="14"/>
<dbReference type="Pfam" id="PF01150">
    <property type="entry name" value="GDA1_CD39"/>
    <property type="match status" value="1"/>
</dbReference>
<dbReference type="RefSeq" id="XP_023392773.1">
    <property type="nucleotide sequence ID" value="XM_023537005.1"/>
</dbReference>
<evidence type="ECO:0000256" key="7">
    <source>
        <dbReference type="ARBA" id="ARBA00022525"/>
    </source>
</evidence>
<evidence type="ECO:0000256" key="9">
    <source>
        <dbReference type="ARBA" id="ARBA00022837"/>
    </source>
</evidence>
<dbReference type="RefSeq" id="XP_023392775.1">
    <property type="nucleotide sequence ID" value="XM_023537007.1"/>
</dbReference>
<feature type="chain" id="PRO_5044649315" description="Ectonucleoside triphosphate diphosphohydrolase 5" evidence="31">
    <location>
        <begin position="19"/>
        <end position="1030"/>
    </location>
</feature>
<feature type="compositionally biased region" description="Low complexity" evidence="30">
    <location>
        <begin position="820"/>
        <end position="830"/>
    </location>
</feature>
<dbReference type="RefSeq" id="XP_023392776.1">
    <property type="nucleotide sequence ID" value="XM_023537008.1"/>
</dbReference>
<dbReference type="PANTHER" id="PTHR21501:SF4">
    <property type="entry name" value="PROTEIN FAM161B"/>
    <property type="match status" value="1"/>
</dbReference>
<dbReference type="PANTHER" id="PTHR21501">
    <property type="entry name" value="PROTEIN FAM-161"/>
    <property type="match status" value="1"/>
</dbReference>
<evidence type="ECO:0000256" key="16">
    <source>
        <dbReference type="ARBA" id="ARBA00042507"/>
    </source>
</evidence>
<evidence type="ECO:0000256" key="15">
    <source>
        <dbReference type="ARBA" id="ARBA00042111"/>
    </source>
</evidence>
<dbReference type="AlphaFoldDB" id="A0A6P6CZ28"/>
<dbReference type="RefSeq" id="XP_023392771.1">
    <property type="nucleotide sequence ID" value="XM_023537003.1"/>
</dbReference>
<dbReference type="InterPro" id="IPR019579">
    <property type="entry name" value="FAM161A/B"/>
</dbReference>
<evidence type="ECO:0000256" key="28">
    <source>
        <dbReference type="RuleBase" id="RU003833"/>
    </source>
</evidence>
<dbReference type="GO" id="GO:0005524">
    <property type="term" value="F:ATP binding"/>
    <property type="evidence" value="ECO:0007669"/>
    <property type="project" value="UniProtKB-KW"/>
</dbReference>
<comment type="catalytic activity">
    <reaction evidence="22">
        <text>GDP + H2O = GMP + phosphate + H(+)</text>
        <dbReference type="Rhea" id="RHEA:22156"/>
        <dbReference type="ChEBI" id="CHEBI:15377"/>
        <dbReference type="ChEBI" id="CHEBI:15378"/>
        <dbReference type="ChEBI" id="CHEBI:43474"/>
        <dbReference type="ChEBI" id="CHEBI:58115"/>
        <dbReference type="ChEBI" id="CHEBI:58189"/>
        <dbReference type="EC" id="3.6.1.6"/>
    </reaction>
    <physiologicalReaction direction="left-to-right" evidence="22">
        <dbReference type="Rhea" id="RHEA:22157"/>
    </physiologicalReaction>
</comment>
<feature type="compositionally biased region" description="Basic and acidic residues" evidence="30">
    <location>
        <begin position="978"/>
        <end position="990"/>
    </location>
</feature>
<dbReference type="RefSeq" id="XP_023392774.1">
    <property type="nucleotide sequence ID" value="XM_023537006.1"/>
</dbReference>
<evidence type="ECO:0000313" key="36">
    <source>
        <dbReference type="RefSeq" id="XP_023392772.1"/>
    </source>
</evidence>
<evidence type="ECO:0000256" key="13">
    <source>
        <dbReference type="ARBA" id="ARBA00023180"/>
    </source>
</evidence>
<dbReference type="RefSeq" id="XP_023392779.1">
    <property type="nucleotide sequence ID" value="XM_023537011.1"/>
</dbReference>
<feature type="compositionally biased region" description="Basic and acidic residues" evidence="30">
    <location>
        <begin position="839"/>
        <end position="860"/>
    </location>
</feature>
<feature type="compositionally biased region" description="Polar residues" evidence="30">
    <location>
        <begin position="966"/>
        <end position="976"/>
    </location>
</feature>
<evidence type="ECO:0000256" key="8">
    <source>
        <dbReference type="ARBA" id="ARBA00022801"/>
    </source>
</evidence>
<evidence type="ECO:0000313" key="42">
    <source>
        <dbReference type="RefSeq" id="XP_023392778.1"/>
    </source>
</evidence>
<feature type="region of interest" description="Disordered" evidence="30">
    <location>
        <begin position="768"/>
        <end position="864"/>
    </location>
</feature>
<dbReference type="FunFam" id="3.30.420.40:FF:000052">
    <property type="entry name" value="Ectonucleoside triphosphate diphosphohydrolase 5"/>
    <property type="match status" value="1"/>
</dbReference>
<evidence type="ECO:0000256" key="1">
    <source>
        <dbReference type="ARBA" id="ARBA00001913"/>
    </source>
</evidence>
<evidence type="ECO:0000313" key="40">
    <source>
        <dbReference type="RefSeq" id="XP_023392776.1"/>
    </source>
</evidence>
<reference evidence="33 34" key="1">
    <citation type="submission" date="2025-04" db="UniProtKB">
        <authorList>
            <consortium name="RefSeq"/>
        </authorList>
    </citation>
    <scope>IDENTIFICATION</scope>
    <source>
        <tissue evidence="33 34">Kidney</tissue>
    </source>
</reference>
<dbReference type="GO" id="GO:0005929">
    <property type="term" value="C:cilium"/>
    <property type="evidence" value="ECO:0007669"/>
    <property type="project" value="TreeGrafter"/>
</dbReference>
<feature type="coiled-coil region" evidence="29">
    <location>
        <begin position="897"/>
        <end position="928"/>
    </location>
</feature>
<feature type="compositionally biased region" description="Low complexity" evidence="30">
    <location>
        <begin position="528"/>
        <end position="540"/>
    </location>
</feature>
<evidence type="ECO:0000313" key="33">
    <source>
        <dbReference type="RefSeq" id="XP_023392769.1"/>
    </source>
</evidence>
<dbReference type="RefSeq" id="XP_023392769.1">
    <property type="nucleotide sequence ID" value="XM_023537001.1"/>
</dbReference>
<evidence type="ECO:0000256" key="6">
    <source>
        <dbReference type="ARBA" id="ARBA00009283"/>
    </source>
</evidence>
<name>A0A6P6CZ28_PTEVA</name>
<evidence type="ECO:0000256" key="5">
    <source>
        <dbReference type="ARBA" id="ARBA00006663"/>
    </source>
</evidence>
<dbReference type="GO" id="GO:0017110">
    <property type="term" value="F:nucleoside diphosphate phosphatase activity"/>
    <property type="evidence" value="ECO:0007669"/>
    <property type="project" value="UniProtKB-EC"/>
</dbReference>
<dbReference type="Proteomes" id="UP000515202">
    <property type="component" value="Unplaced"/>
</dbReference>
<feature type="binding site" evidence="27">
    <location>
        <begin position="202"/>
        <end position="206"/>
    </location>
    <ligand>
        <name>ATP</name>
        <dbReference type="ChEBI" id="CHEBI:30616"/>
    </ligand>
</feature>
<evidence type="ECO:0000256" key="23">
    <source>
        <dbReference type="ARBA" id="ARBA00049217"/>
    </source>
</evidence>
<comment type="catalytic activity">
    <reaction evidence="23">
        <text>ADP + H2O = AMP + phosphate + H(+)</text>
        <dbReference type="Rhea" id="RHEA:61436"/>
        <dbReference type="ChEBI" id="CHEBI:15377"/>
        <dbReference type="ChEBI" id="CHEBI:15378"/>
        <dbReference type="ChEBI" id="CHEBI:43474"/>
        <dbReference type="ChEBI" id="CHEBI:456215"/>
        <dbReference type="ChEBI" id="CHEBI:456216"/>
        <dbReference type="EC" id="3.6.1.6"/>
    </reaction>
    <physiologicalReaction direction="left-to-right" evidence="23">
        <dbReference type="Rhea" id="RHEA:61437"/>
    </physiologicalReaction>
</comment>
<evidence type="ECO:0000313" key="32">
    <source>
        <dbReference type="Proteomes" id="UP000515202"/>
    </source>
</evidence>
<feature type="region of interest" description="Disordered" evidence="30">
    <location>
        <begin position="962"/>
        <end position="1018"/>
    </location>
</feature>
<dbReference type="RefSeq" id="XP_023392772.1">
    <property type="nucleotide sequence ID" value="XM_023537004.1"/>
</dbReference>
<evidence type="ECO:0000256" key="18">
    <source>
        <dbReference type="ARBA" id="ARBA00046723"/>
    </source>
</evidence>
<comment type="catalytic activity">
    <reaction evidence="20">
        <text>a ribonucleoside 5'-diphosphate + H2O = a ribonucleoside 5'-phosphate + phosphate + H(+)</text>
        <dbReference type="Rhea" id="RHEA:36799"/>
        <dbReference type="ChEBI" id="CHEBI:15377"/>
        <dbReference type="ChEBI" id="CHEBI:15378"/>
        <dbReference type="ChEBI" id="CHEBI:43474"/>
        <dbReference type="ChEBI" id="CHEBI:57930"/>
        <dbReference type="ChEBI" id="CHEBI:58043"/>
        <dbReference type="EC" id="3.6.1.6"/>
    </reaction>
    <physiologicalReaction direction="left-to-right" evidence="20">
        <dbReference type="Rhea" id="RHEA:36800"/>
    </physiologicalReaction>
</comment>
<dbReference type="RefSeq" id="XP_023392778.1">
    <property type="nucleotide sequence ID" value="XM_023537010.1"/>
</dbReference>
<keyword evidence="27" id="KW-0547">Nucleotide-binding</keyword>
<proteinExistence type="inferred from homology"/>
<dbReference type="Gene3D" id="3.30.420.150">
    <property type="entry name" value="Exopolyphosphatase. Domain 2"/>
    <property type="match status" value="1"/>
</dbReference>
<comment type="subunit">
    <text evidence="18">Monomer; active form. Homodimer; disulfide-linked. Homodimers are enzymatically inactive.</text>
</comment>
<sequence length="1030" mass="116203">MATSWGAAFFMLVASCVCSTVFHRDQQTWFEGIFLSSMCPVNVSASILYGIMFDAGSTGTRIHVYTFVQKIPGQLPVLEGEIFDSVKPGLSAFVDQPKQGAETVQGLLEVAKDSIPRSHWKKTPVVLKATAGLRLLPEQKAQALLFEVQEIFKKSPFLVPNDSVSIMDGSYEGVLAWITVNFLTGQLHGHSQETVGTLDLGGASTQITFLPQLQKTLEQTPRDYLTSFEMFNSTYKLYTHSYLGFGLKAARLATLGALATEGIDAHTFRSACLPRYLEAEWIFGGVKYQYGGNQEGEVGFEPCYAEVLRVVQGKLHQPDEIHRSSFYAFSYYYDRAVDTDMIDYEKGGVLKVEDFERKAREVCDNLENYTSGSPFLCMDLSYITALLKDGFGFADNTILKVFPPKSSSDTEAEEELSGDVLVLPRAGKLDEFLSPEETDSTSSDSTGSIYETLQVLKQKSMWCLLESLYQSDPDSDDNFSADDEDLKNLFQDKGMGKPQVQYIASPRCGSTRRCSSLSSLPSNIPKDQSQPPSGSRPPSQHRNISSWASSITVPRPFRMTLREAQKKVQWLASPASFERERQQAQKQGQEEAECHRQFRAQPVPAHVYLPLYQEIMERNEARRQTGIQKRKELLLSSLKPFSFLEKEEQQKEAAQQRELAATAKAKVSKQKATRRIPKSILEPALGDKLQEAELFRKIRIQMRALDMLQMASSPITSSSRRADPQLRTAARTSEEKLGFLQTNFGFQPRVNPAVPDYEALYKAFQRRAAKRRNTREVTRNKPFLLRTASLRSTQRPCEAATAGERRDSPQSPATPRPRSHSLSGLASLSANTLPVHITDATRKRESAVRSSLEKKDKADESTQWLEMHKKKCQAMSKSVTLRAKAMDPHKSLEEVFKAKLKENRNNDRKRAKEYKKELEEMKKRLQTRPYLFEQVTKDLARKGAEQRYHDTLKQAGLDEDFVRNKGQGTRATQWKGQSEGHDYPSTHETTKLGTRNPQQDLEDSLEQPTSPKKELEELSYELLDNLKSLS</sequence>
<accession>A0A6P6CZ28</accession>
<keyword evidence="13" id="KW-0325">Glycoprotein</keyword>
<comment type="catalytic activity">
    <reaction evidence="21">
        <text>UDP + H2O = UMP + phosphate + H(+)</text>
        <dbReference type="Rhea" id="RHEA:64876"/>
        <dbReference type="ChEBI" id="CHEBI:15377"/>
        <dbReference type="ChEBI" id="CHEBI:15378"/>
        <dbReference type="ChEBI" id="CHEBI:43474"/>
        <dbReference type="ChEBI" id="CHEBI:57865"/>
        <dbReference type="ChEBI" id="CHEBI:58223"/>
        <dbReference type="EC" id="3.6.1.6"/>
    </reaction>
    <physiologicalReaction direction="left-to-right" evidence="21">
        <dbReference type="Rhea" id="RHEA:64877"/>
    </physiologicalReaction>
</comment>
<dbReference type="RefSeq" id="XP_023392777.1">
    <property type="nucleotide sequence ID" value="XM_023537009.1"/>
</dbReference>
<evidence type="ECO:0000256" key="25">
    <source>
        <dbReference type="ARBA" id="ARBA00067970"/>
    </source>
</evidence>
<dbReference type="PROSITE" id="PS01238">
    <property type="entry name" value="GDA1_CD39_NTPASE"/>
    <property type="match status" value="1"/>
</dbReference>
<evidence type="ECO:0000313" key="39">
    <source>
        <dbReference type="RefSeq" id="XP_023392775.1"/>
    </source>
</evidence>
<evidence type="ECO:0000256" key="14">
    <source>
        <dbReference type="ARBA" id="ARBA00038863"/>
    </source>
</evidence>
<feature type="active site" description="Proton acceptor" evidence="26">
    <location>
        <position position="172"/>
    </location>
</feature>
<keyword evidence="32" id="KW-1185">Reference proteome</keyword>
<evidence type="ECO:0000256" key="10">
    <source>
        <dbReference type="ARBA" id="ARBA00022842"/>
    </source>
</evidence>
<evidence type="ECO:0000256" key="17">
    <source>
        <dbReference type="ARBA" id="ARBA00045733"/>
    </source>
</evidence>
<keyword evidence="9" id="KW-0106">Calcium</keyword>
<comment type="function">
    <text evidence="17">Hydrolyzes nucleoside diphosphates with a preference for GDP, IDP and UDP compared to ADP and CDP. In the lumen of the endoplasmic reticulum, hydrolyzes UDP that acts as an end-product feedback inhibitor of the UDP-Glc:glycoprotein glucosyltransferases. UMP can be transported back by an UDP-sugar antiporter to the cytosol where it is consumed to regenerate UDP-glucose. Therefore, it positively regulates protein reglucosylation by clearing UDP from the ER lumen and by promoting the regeneration of UDP-glucose. Protein reglucosylation is essential to proper glycoprotein folding and quality control in the ER.</text>
</comment>
<comment type="similarity">
    <text evidence="6 28">Belongs to the GDA1/CD39 NTPase family.</text>
</comment>
<comment type="similarity">
    <text evidence="5">Belongs to the FAM161 family.</text>
</comment>
<comment type="cofactor">
    <cofactor evidence="2">
        <name>Mg(2+)</name>
        <dbReference type="ChEBI" id="CHEBI:18420"/>
    </cofactor>
</comment>
<keyword evidence="27" id="KW-0067">ATP-binding</keyword>
<feature type="region of interest" description="Disordered" evidence="30">
    <location>
        <begin position="504"/>
        <end position="548"/>
    </location>
</feature>
<dbReference type="GO" id="GO:0005856">
    <property type="term" value="C:cytoskeleton"/>
    <property type="evidence" value="ECO:0007669"/>
    <property type="project" value="UniProtKB-ARBA"/>
</dbReference>
<dbReference type="RefSeq" id="XP_023392770.1">
    <property type="nucleotide sequence ID" value="XM_023537002.1"/>
</dbReference>
<comment type="catalytic activity">
    <reaction evidence="24">
        <text>IDP + H2O = IMP + phosphate + H(+)</text>
        <dbReference type="Rhea" id="RHEA:35207"/>
        <dbReference type="ChEBI" id="CHEBI:15377"/>
        <dbReference type="ChEBI" id="CHEBI:15378"/>
        <dbReference type="ChEBI" id="CHEBI:43474"/>
        <dbReference type="ChEBI" id="CHEBI:58053"/>
        <dbReference type="ChEBI" id="CHEBI:58280"/>
        <dbReference type="EC" id="3.6.1.6"/>
    </reaction>
    <physiologicalReaction direction="left-to-right" evidence="24">
        <dbReference type="Rhea" id="RHEA:35208"/>
    </physiologicalReaction>
</comment>
<dbReference type="OrthoDB" id="6372431at2759"/>
<dbReference type="Gene3D" id="3.30.420.40">
    <property type="match status" value="1"/>
</dbReference>
<evidence type="ECO:0000313" key="38">
    <source>
        <dbReference type="RefSeq" id="XP_023392774.1"/>
    </source>
</evidence>
<dbReference type="Pfam" id="PF10595">
    <property type="entry name" value="FAM161A_B"/>
    <property type="match status" value="1"/>
</dbReference>
<keyword evidence="8 28" id="KW-0378">Hydrolase</keyword>
<evidence type="ECO:0000256" key="12">
    <source>
        <dbReference type="ARBA" id="ARBA00023157"/>
    </source>
</evidence>
<protein>
    <recommendedName>
        <fullName evidence="25">Ectonucleoside triphosphate diphosphohydrolase 5</fullName>
        <ecNumber evidence="14">3.6.1.6</ecNumber>
    </recommendedName>
    <alternativeName>
        <fullName evidence="15">Guanosine-diphosphatase ENTPD5</fullName>
    </alternativeName>
    <alternativeName>
        <fullName evidence="16">Uridine-diphosphatase ENTPD5</fullName>
    </alternativeName>
</protein>
<comment type="pathway">
    <text evidence="4">Protein modification; protein glycosylation.</text>
</comment>
<comment type="cofactor">
    <cofactor evidence="1">
        <name>Ca(2+)</name>
        <dbReference type="ChEBI" id="CHEBI:29108"/>
    </cofactor>
</comment>
<evidence type="ECO:0000256" key="22">
    <source>
        <dbReference type="ARBA" id="ARBA00048756"/>
    </source>
</evidence>
<feature type="signal peptide" evidence="31">
    <location>
        <begin position="1"/>
        <end position="18"/>
    </location>
</feature>
<evidence type="ECO:0000256" key="21">
    <source>
        <dbReference type="ARBA" id="ARBA00048075"/>
    </source>
</evidence>
<evidence type="ECO:0000256" key="30">
    <source>
        <dbReference type="SAM" id="MobiDB-lite"/>
    </source>
</evidence>
<evidence type="ECO:0000256" key="27">
    <source>
        <dbReference type="PIRSR" id="PIRSR600407-2"/>
    </source>
</evidence>
<dbReference type="GO" id="GO:0005576">
    <property type="term" value="C:extracellular region"/>
    <property type="evidence" value="ECO:0007669"/>
    <property type="project" value="UniProtKB-SubCell"/>
</dbReference>
<dbReference type="InterPro" id="IPR051655">
    <property type="entry name" value="FAM161"/>
</dbReference>
<evidence type="ECO:0000256" key="29">
    <source>
        <dbReference type="SAM" id="Coils"/>
    </source>
</evidence>
<keyword evidence="12" id="KW-1015">Disulfide bond</keyword>
<evidence type="ECO:0000256" key="20">
    <source>
        <dbReference type="ARBA" id="ARBA00048053"/>
    </source>
</evidence>